<dbReference type="Proteomes" id="UP000007382">
    <property type="component" value="Chromosome"/>
</dbReference>
<accession>I0INI3</accession>
<dbReference type="FunFam" id="3.30.70.270:FF:000001">
    <property type="entry name" value="Diguanylate cyclase domain protein"/>
    <property type="match status" value="1"/>
</dbReference>
<dbReference type="RefSeq" id="WP_014449322.1">
    <property type="nucleotide sequence ID" value="NC_017094.1"/>
</dbReference>
<evidence type="ECO:0000259" key="4">
    <source>
        <dbReference type="PROSITE" id="PS50887"/>
    </source>
</evidence>
<evidence type="ECO:0000256" key="3">
    <source>
        <dbReference type="SAM" id="Phobius"/>
    </source>
</evidence>
<name>I0INI3_LEPFC</name>
<protein>
    <recommendedName>
        <fullName evidence="1">diguanylate cyclase</fullName>
        <ecNumber evidence="1">2.7.7.65</ecNumber>
    </recommendedName>
</protein>
<dbReference type="PANTHER" id="PTHR45138:SF9">
    <property type="entry name" value="DIGUANYLATE CYCLASE DGCM-RELATED"/>
    <property type="match status" value="1"/>
</dbReference>
<dbReference type="EC" id="2.7.7.65" evidence="1"/>
<evidence type="ECO:0000313" key="5">
    <source>
        <dbReference type="EMBL" id="BAM06832.1"/>
    </source>
</evidence>
<dbReference type="SUPFAM" id="SSF55073">
    <property type="entry name" value="Nucleotide cyclase"/>
    <property type="match status" value="1"/>
</dbReference>
<keyword evidence="3" id="KW-0472">Membrane</keyword>
<reference evidence="5 6" key="1">
    <citation type="journal article" date="2012" name="J. Bacteriol.">
        <title>Complete Genome Sequence of Leptospirillum ferrooxidans Strain C2-3, Isolated from a Fresh Volcanic Ash Deposit on the Island of Miyake, Japan.</title>
        <authorList>
            <person name="Fujimura R."/>
            <person name="Sato Y."/>
            <person name="Nishizawa T."/>
            <person name="Oshima K."/>
            <person name="Kim S.-W."/>
            <person name="Hattori M."/>
            <person name="Kamijo T."/>
            <person name="Ohta H."/>
        </authorList>
    </citation>
    <scope>NUCLEOTIDE SEQUENCE [LARGE SCALE GENOMIC DNA]</scope>
    <source>
        <strain evidence="5 6">C2-3</strain>
    </source>
</reference>
<evidence type="ECO:0000256" key="2">
    <source>
        <dbReference type="ARBA" id="ARBA00034247"/>
    </source>
</evidence>
<dbReference type="Gene3D" id="3.30.70.270">
    <property type="match status" value="1"/>
</dbReference>
<dbReference type="PANTHER" id="PTHR45138">
    <property type="entry name" value="REGULATORY COMPONENTS OF SENSORY TRANSDUCTION SYSTEM"/>
    <property type="match status" value="1"/>
</dbReference>
<reference evidence="6" key="2">
    <citation type="submission" date="2012-03" db="EMBL/GenBank/DDBJ databases">
        <title>The complete genome sequence of the pioneer microbe on fresh volcanic deposit, Leptospirillum ferrooxidans strain C2-3.</title>
        <authorList>
            <person name="Fujimura R."/>
            <person name="Sato Y."/>
            <person name="Nishizawa T."/>
            <person name="Nanba K."/>
            <person name="Oshima K."/>
            <person name="Hattori M."/>
            <person name="Kamijo T."/>
            <person name="Ohta H."/>
        </authorList>
    </citation>
    <scope>NUCLEOTIDE SEQUENCE [LARGE SCALE GENOMIC DNA]</scope>
    <source>
        <strain evidence="6">C2-3</strain>
    </source>
</reference>
<comment type="catalytic activity">
    <reaction evidence="2">
        <text>2 GTP = 3',3'-c-di-GMP + 2 diphosphate</text>
        <dbReference type="Rhea" id="RHEA:24898"/>
        <dbReference type="ChEBI" id="CHEBI:33019"/>
        <dbReference type="ChEBI" id="CHEBI:37565"/>
        <dbReference type="ChEBI" id="CHEBI:58805"/>
        <dbReference type="EC" id="2.7.7.65"/>
    </reaction>
</comment>
<dbReference type="InterPro" id="IPR000160">
    <property type="entry name" value="GGDEF_dom"/>
</dbReference>
<gene>
    <name evidence="5" type="ordered locus">LFE_1141</name>
</gene>
<evidence type="ECO:0000313" key="6">
    <source>
        <dbReference type="Proteomes" id="UP000007382"/>
    </source>
</evidence>
<dbReference type="AlphaFoldDB" id="I0INI3"/>
<dbReference type="STRING" id="1162668.LFE_1141"/>
<keyword evidence="3" id="KW-0812">Transmembrane</keyword>
<evidence type="ECO:0000256" key="1">
    <source>
        <dbReference type="ARBA" id="ARBA00012528"/>
    </source>
</evidence>
<sequence length="415" mass="46888">MKRTPFPIELPFRTFVAITFAGTIAFHLVGLAIHTTISRQKTHLVAQIETLAEIRSQVSGLDSSLSLLRERVGRTMDHLSAPEQSPMNQRNLQKISGEFHLIFMLLKSFEANGDRAQNHLVQKWVKEMDDLNTCKVNKGPDLHNCLLGVQDRLSTFLSQIQKARGTISSELLRVEAHQSRLEYWDTILYWLTTVSGLLFMGLGWRNVLRQVGSPMHDVTDYLESYQEHSPSAPPILPSLFQIREIRILKESMTNIHNDFLTGILARHAIMGVLKREVELSGRSGAPLSVAIFDVDFFKKVNDQYGHPAGDRALQHVVLKIQQSIRKTDWFGRWGGEEFLLICPNLPKEDAWSRLDEIREAIREPLVLSPVATIILSASVGVSFFPESPDLETIMTSADKALYIAKESGRNRVVLS</sequence>
<keyword evidence="6" id="KW-1185">Reference proteome</keyword>
<dbReference type="CDD" id="cd01949">
    <property type="entry name" value="GGDEF"/>
    <property type="match status" value="1"/>
</dbReference>
<organism evidence="5 6">
    <name type="scientific">Leptospirillum ferrooxidans (strain C2-3)</name>
    <dbReference type="NCBI Taxonomy" id="1162668"/>
    <lineage>
        <taxon>Bacteria</taxon>
        <taxon>Pseudomonadati</taxon>
        <taxon>Nitrospirota</taxon>
        <taxon>Nitrospiria</taxon>
        <taxon>Nitrospirales</taxon>
        <taxon>Nitrospiraceae</taxon>
        <taxon>Leptospirillum</taxon>
    </lineage>
</organism>
<feature type="domain" description="GGDEF" evidence="4">
    <location>
        <begin position="285"/>
        <end position="415"/>
    </location>
</feature>
<dbReference type="InterPro" id="IPR029787">
    <property type="entry name" value="Nucleotide_cyclase"/>
</dbReference>
<dbReference type="Pfam" id="PF00990">
    <property type="entry name" value="GGDEF"/>
    <property type="match status" value="1"/>
</dbReference>
<dbReference type="NCBIfam" id="TIGR00254">
    <property type="entry name" value="GGDEF"/>
    <property type="match status" value="1"/>
</dbReference>
<dbReference type="PROSITE" id="PS50887">
    <property type="entry name" value="GGDEF"/>
    <property type="match status" value="1"/>
</dbReference>
<keyword evidence="3" id="KW-1133">Transmembrane helix</keyword>
<proteinExistence type="predicted"/>
<dbReference type="eggNOG" id="COG3706">
    <property type="taxonomic scope" value="Bacteria"/>
</dbReference>
<dbReference type="KEGG" id="lfc:LFE_1141"/>
<dbReference type="GO" id="GO:0052621">
    <property type="term" value="F:diguanylate cyclase activity"/>
    <property type="evidence" value="ECO:0007669"/>
    <property type="project" value="UniProtKB-EC"/>
</dbReference>
<dbReference type="PATRIC" id="fig|1162668.3.peg.1322"/>
<dbReference type="EMBL" id="AP012342">
    <property type="protein sequence ID" value="BAM06832.1"/>
    <property type="molecule type" value="Genomic_DNA"/>
</dbReference>
<dbReference type="SMART" id="SM00267">
    <property type="entry name" value="GGDEF"/>
    <property type="match status" value="1"/>
</dbReference>
<dbReference type="InterPro" id="IPR050469">
    <property type="entry name" value="Diguanylate_Cyclase"/>
</dbReference>
<dbReference type="HOGENOM" id="CLU_661894_0_0_0"/>
<dbReference type="OrthoDB" id="9812260at2"/>
<dbReference type="InterPro" id="IPR043128">
    <property type="entry name" value="Rev_trsase/Diguanyl_cyclase"/>
</dbReference>
<feature type="transmembrane region" description="Helical" evidence="3">
    <location>
        <begin position="12"/>
        <end position="33"/>
    </location>
</feature>
<feature type="transmembrane region" description="Helical" evidence="3">
    <location>
        <begin position="187"/>
        <end position="204"/>
    </location>
</feature>